<dbReference type="InterPro" id="IPR006518">
    <property type="entry name" value="Trypano_RHS"/>
</dbReference>
<dbReference type="Pfam" id="PF20445">
    <property type="entry name" value="RHS_N"/>
    <property type="match status" value="1"/>
</dbReference>
<reference evidence="5 6" key="1">
    <citation type="journal article" date="2018" name="BMC Genomics">
        <title>Genomic comparison of Trypanosoma conorhini and Trypanosoma rangeli to Trypanosoma cruzi strains of high and low virulence.</title>
        <authorList>
            <person name="Bradwell K.R."/>
            <person name="Koparde V.N."/>
            <person name="Matveyev A.V."/>
            <person name="Serrano M.G."/>
            <person name="Alves J.M."/>
            <person name="Parikh H."/>
            <person name="Huang B."/>
            <person name="Lee V."/>
            <person name="Espinosa-Alvarez O."/>
            <person name="Ortiz P.A."/>
            <person name="Costa-Martins A.G."/>
            <person name="Teixeira M.M."/>
            <person name="Buck G.A."/>
        </authorList>
    </citation>
    <scope>NUCLEOTIDE SEQUENCE [LARGE SCALE GENOMIC DNA]</scope>
    <source>
        <strain evidence="5 6">025E</strain>
    </source>
</reference>
<dbReference type="Pfam" id="PF07999">
    <property type="entry name" value="RHSP"/>
    <property type="match status" value="1"/>
</dbReference>
<dbReference type="InterPro" id="IPR046835">
    <property type="entry name" value="RHS_N"/>
</dbReference>
<dbReference type="GeneID" id="40323324"/>
<dbReference type="PANTHER" id="PTHR33129:SF3">
    <property type="entry name" value="HOT SPOT (RHS) PROTEIN, PUTATIVE-RELATED"/>
    <property type="match status" value="1"/>
</dbReference>
<name>A0A422MTG9_9TRYP</name>
<evidence type="ECO:0000256" key="1">
    <source>
        <dbReference type="SAM" id="MobiDB-lite"/>
    </source>
</evidence>
<proteinExistence type="predicted"/>
<dbReference type="InterPro" id="IPR056000">
    <property type="entry name" value="DUF7578"/>
</dbReference>
<gene>
    <name evidence="5" type="ORF">Tco025E_09713</name>
</gene>
<feature type="region of interest" description="Disordered" evidence="1">
    <location>
        <begin position="730"/>
        <end position="758"/>
    </location>
</feature>
<protein>
    <submittedName>
        <fullName evidence="5">Retrotransposon hot spot (RHS) protein</fullName>
    </submittedName>
</protein>
<evidence type="ECO:0000259" key="4">
    <source>
        <dbReference type="Pfam" id="PF24466"/>
    </source>
</evidence>
<evidence type="ECO:0000313" key="6">
    <source>
        <dbReference type="Proteomes" id="UP000284403"/>
    </source>
</evidence>
<keyword evidence="6" id="KW-1185">Reference proteome</keyword>
<evidence type="ECO:0000259" key="3">
    <source>
        <dbReference type="Pfam" id="PF20445"/>
    </source>
</evidence>
<dbReference type="InterPro" id="IPR046836">
    <property type="entry name" value="RHS_C"/>
</dbReference>
<feature type="domain" description="Retrotransposon hot spot protein N-terminal" evidence="3">
    <location>
        <begin position="119"/>
        <end position="232"/>
    </location>
</feature>
<dbReference type="RefSeq" id="XP_029223367.1">
    <property type="nucleotide sequence ID" value="XM_029376523.1"/>
</dbReference>
<dbReference type="NCBIfam" id="TIGR01631">
    <property type="entry name" value="Trypano_RHS"/>
    <property type="match status" value="2"/>
</dbReference>
<feature type="domain" description="DUF7578" evidence="4">
    <location>
        <begin position="1"/>
        <end position="61"/>
    </location>
</feature>
<comment type="caution">
    <text evidence="5">The sequence shown here is derived from an EMBL/GenBank/DDBJ whole genome shotgun (WGS) entry which is preliminary data.</text>
</comment>
<feature type="compositionally biased region" description="Polar residues" evidence="1">
    <location>
        <begin position="730"/>
        <end position="747"/>
    </location>
</feature>
<evidence type="ECO:0000313" key="5">
    <source>
        <dbReference type="EMBL" id="RNE96535.1"/>
    </source>
</evidence>
<organism evidence="5 6">
    <name type="scientific">Trypanosoma conorhini</name>
    <dbReference type="NCBI Taxonomy" id="83891"/>
    <lineage>
        <taxon>Eukaryota</taxon>
        <taxon>Discoba</taxon>
        <taxon>Euglenozoa</taxon>
        <taxon>Kinetoplastea</taxon>
        <taxon>Metakinetoplastina</taxon>
        <taxon>Trypanosomatida</taxon>
        <taxon>Trypanosomatidae</taxon>
        <taxon>Trypanosoma</taxon>
    </lineage>
</organism>
<dbReference type="PANTHER" id="PTHR33129">
    <property type="entry name" value="PROTEIN KINASE DOMAIN-CONTAINING PROTEIN-RELATED"/>
    <property type="match status" value="1"/>
</dbReference>
<dbReference type="Proteomes" id="UP000284403">
    <property type="component" value="Unassembled WGS sequence"/>
</dbReference>
<dbReference type="AlphaFoldDB" id="A0A422MTG9"/>
<dbReference type="OrthoDB" id="2340858at2759"/>
<dbReference type="InterPro" id="IPR052980">
    <property type="entry name" value="Crinkler_effector"/>
</dbReference>
<feature type="non-terminal residue" evidence="5">
    <location>
        <position position="1"/>
    </location>
</feature>
<feature type="domain" description="Retrotransposon hot spot protein,C-terminal" evidence="2">
    <location>
        <begin position="247"/>
        <end position="492"/>
    </location>
</feature>
<sequence>QMTLNDFIRRYVAPNFVLDEEHNVMMGVFIQGPEDCISDERLLRRIRNLPEYQFLFDARRLMELDVGNLQRWGDFEHKEIVFPITRTKLNNALAAAEANERARQEAAVTVAPVPVEGVYNSVFNAKWGYVESGHAAEPLGMRVVEANATEPEKMWSESEVNVIPRPEEIDVIEEDEEEEDEGEASGARLEFLVLTSEKGWPYKKFDVTFKDVFVRKEVLRVWNVLKEDIDGWPTAAGARLGRRAYAVVGTPGIGKSLAVGSFVLHKLLQYDPAKIAVVAYFVEGSMYLFRKTGEQAGTVVEYKTPLHGMLAIQALDERQVAGYYIFDVTKERRPSDALPCKHWGGIVLTSPAGINYEDWMKQREADHIFVNCYTAREMKAFYAWQAHNSPRDPQLSEEVRKRELEKGWKNLLKRRIYEVGPLPRFVFREKAYEGRRSAIIKMENAVTERESEHYIKVLLHTADWYEDGSTHKLVKLVRVLEEKSTIAPASAVSPVALTMVQGRAVREEAESSRNRPVSPWIERRLLELVTGKNLLSSTLGQVLGTKAEVSAWELERFGCFAFMSEDVADTIIGKMKYLPRTVGDERPSVLADKNTVGRVPSERCIFDHRKGTDNIPGAVARMLQVGVLYKPLSNYFPVLDAFYLVERKRAAAAKKKSGQASDTPTGDQSSAERVITFIGLQVTRQDTHNTTASKMASFMEYMTLNFNNWEVLKRTMEWEFIYIQHADSTPMTRRQRGTDQGKSTSDPQAPENLSEPRVEQYQVQLDAEIAAQLFAAFKRNNVGVGCGGGVGRAVSRPP</sequence>
<evidence type="ECO:0000259" key="2">
    <source>
        <dbReference type="Pfam" id="PF07999"/>
    </source>
</evidence>
<dbReference type="Pfam" id="PF24466">
    <property type="entry name" value="DUF7578"/>
    <property type="match status" value="1"/>
</dbReference>
<accession>A0A422MTG9</accession>
<dbReference type="EMBL" id="MKKU01001250">
    <property type="protein sequence ID" value="RNE96535.1"/>
    <property type="molecule type" value="Genomic_DNA"/>
</dbReference>